<evidence type="ECO:0000313" key="3">
    <source>
        <dbReference type="Proteomes" id="UP000008370"/>
    </source>
</evidence>
<dbReference type="CDD" id="cd18186">
    <property type="entry name" value="BTB_POZ_ZBTB_KLHL-like"/>
    <property type="match status" value="1"/>
</dbReference>
<dbReference type="InParanoid" id="K5W0C0"/>
<dbReference type="Pfam" id="PF00651">
    <property type="entry name" value="BTB"/>
    <property type="match status" value="1"/>
</dbReference>
<name>K5W0C0_PHACS</name>
<dbReference type="GeneID" id="18908794"/>
<keyword evidence="3" id="KW-1185">Reference proteome</keyword>
<dbReference type="AlphaFoldDB" id="K5W0C0"/>
<feature type="domain" description="BTB" evidence="1">
    <location>
        <begin position="17"/>
        <end position="84"/>
    </location>
</feature>
<dbReference type="Proteomes" id="UP000008370">
    <property type="component" value="Unassembled WGS sequence"/>
</dbReference>
<dbReference type="InterPro" id="IPR011333">
    <property type="entry name" value="SKP1/BTB/POZ_sf"/>
</dbReference>
<accession>K5W0C0</accession>
<sequence length="514" mass="57135">MTGHSKAPPLFEDAVSADAVLQSSDGIRFYVSKAMLAGASPFLRDLFSLEQLSTNAPPNTAQLCIIHLDEDSESIESFLRIIYNCSNTEEKDLSSIGRMLETARKYQIRGAEEVALNCMLPHADIQPLETYAFACRFNIEEVAADAAVFCKDRYNRKFPRPDSTFAASVEGACYVSEMSDISTGQYFRLLQFVRAPIETVDTRPSSFCKPRHTSGYHNAQKHVEQPKREVPAQVIPETYTQPTDLALQSTDQCELRVHCLVIELAGGRMLINEAVETAADGLPMARVGAPGWVLAKVVQLCYPCGAPGIFQDLPAAREILRVAVRYDMSPIIALAQAELAQLVPTAPLRIYFIAAEHDWLALAEHAARTLATAHLEDVYVPEMEDVSARAYFRLLRYYHECRTTICRVASRHSDYVQGWRAVSKRTQTNLAALAVPLPIVEMWTQKMLSAQEQPHTDGHIVGLRGGRGLGRRHTHGVGSLVGPDLQVDYVDAAYAMDMEIKEELLKVQPKLDEI</sequence>
<dbReference type="EMBL" id="JH930475">
    <property type="protein sequence ID" value="EKM52545.1"/>
    <property type="molecule type" value="Genomic_DNA"/>
</dbReference>
<dbReference type="InterPro" id="IPR000210">
    <property type="entry name" value="BTB/POZ_dom"/>
</dbReference>
<dbReference type="PROSITE" id="PS50097">
    <property type="entry name" value="BTB"/>
    <property type="match status" value="1"/>
</dbReference>
<dbReference type="RefSeq" id="XP_007398888.1">
    <property type="nucleotide sequence ID" value="XM_007398826.1"/>
</dbReference>
<evidence type="ECO:0000259" key="1">
    <source>
        <dbReference type="PROSITE" id="PS50097"/>
    </source>
</evidence>
<organism evidence="2 3">
    <name type="scientific">Phanerochaete carnosa (strain HHB-10118-sp)</name>
    <name type="common">White-rot fungus</name>
    <name type="synonym">Peniophora carnosa</name>
    <dbReference type="NCBI Taxonomy" id="650164"/>
    <lineage>
        <taxon>Eukaryota</taxon>
        <taxon>Fungi</taxon>
        <taxon>Dikarya</taxon>
        <taxon>Basidiomycota</taxon>
        <taxon>Agaricomycotina</taxon>
        <taxon>Agaricomycetes</taxon>
        <taxon>Polyporales</taxon>
        <taxon>Phanerochaetaceae</taxon>
        <taxon>Phanerochaete</taxon>
    </lineage>
</organism>
<gene>
    <name evidence="2" type="ORF">PHACADRAFT_149285</name>
</gene>
<protein>
    <recommendedName>
        <fullName evidence="1">BTB domain-containing protein</fullName>
    </recommendedName>
</protein>
<dbReference type="SMART" id="SM00225">
    <property type="entry name" value="BTB"/>
    <property type="match status" value="1"/>
</dbReference>
<dbReference type="SUPFAM" id="SSF54695">
    <property type="entry name" value="POZ domain"/>
    <property type="match status" value="1"/>
</dbReference>
<dbReference type="HOGENOM" id="CLU_034203_2_1_1"/>
<reference evidence="2 3" key="1">
    <citation type="journal article" date="2012" name="BMC Genomics">
        <title>Comparative genomics of the white-rot fungi, Phanerochaete carnosa and P. chrysosporium, to elucidate the genetic basis of the distinct wood types they colonize.</title>
        <authorList>
            <person name="Suzuki H."/>
            <person name="MacDonald J."/>
            <person name="Syed K."/>
            <person name="Salamov A."/>
            <person name="Hori C."/>
            <person name="Aerts A."/>
            <person name="Henrissat B."/>
            <person name="Wiebenga A."/>
            <person name="vanKuyk P.A."/>
            <person name="Barry K."/>
            <person name="Lindquist E."/>
            <person name="LaButti K."/>
            <person name="Lapidus A."/>
            <person name="Lucas S."/>
            <person name="Coutinho P."/>
            <person name="Gong Y."/>
            <person name="Samejima M."/>
            <person name="Mahadevan R."/>
            <person name="Abou-Zaid M."/>
            <person name="de Vries R.P."/>
            <person name="Igarashi K."/>
            <person name="Yadav J.S."/>
            <person name="Grigoriev I.V."/>
            <person name="Master E.R."/>
        </authorList>
    </citation>
    <scope>NUCLEOTIDE SEQUENCE [LARGE SCALE GENOMIC DNA]</scope>
    <source>
        <strain evidence="2 3">HHB-10118-sp</strain>
    </source>
</reference>
<dbReference type="OrthoDB" id="3164835at2759"/>
<evidence type="ECO:0000313" key="2">
    <source>
        <dbReference type="EMBL" id="EKM52545.1"/>
    </source>
</evidence>
<proteinExistence type="predicted"/>
<dbReference type="Gene3D" id="3.30.710.10">
    <property type="entry name" value="Potassium Channel Kv1.1, Chain A"/>
    <property type="match status" value="1"/>
</dbReference>
<dbReference type="KEGG" id="pco:PHACADRAFT_149285"/>